<organism evidence="1 2">
    <name type="scientific">Streptomyces yanii</name>
    <dbReference type="NCBI Taxonomy" id="78510"/>
    <lineage>
        <taxon>Bacteria</taxon>
        <taxon>Bacillati</taxon>
        <taxon>Actinomycetota</taxon>
        <taxon>Actinomycetes</taxon>
        <taxon>Kitasatosporales</taxon>
        <taxon>Streptomycetaceae</taxon>
        <taxon>Streptomyces</taxon>
    </lineage>
</organism>
<dbReference type="Pfam" id="PF13646">
    <property type="entry name" value="HEAT_2"/>
    <property type="match status" value="1"/>
</dbReference>
<dbReference type="EMBL" id="JBHMCG010000179">
    <property type="protein sequence ID" value="MFB9578474.1"/>
    <property type="molecule type" value="Genomic_DNA"/>
</dbReference>
<dbReference type="SUPFAM" id="SSF48371">
    <property type="entry name" value="ARM repeat"/>
    <property type="match status" value="1"/>
</dbReference>
<proteinExistence type="predicted"/>
<comment type="caution">
    <text evidence="1">The sequence shown here is derived from an EMBL/GenBank/DDBJ whole genome shotgun (WGS) entry which is preliminary data.</text>
</comment>
<name>A0ABV5RKS8_9ACTN</name>
<dbReference type="Proteomes" id="UP001589710">
    <property type="component" value="Unassembled WGS sequence"/>
</dbReference>
<evidence type="ECO:0000313" key="1">
    <source>
        <dbReference type="EMBL" id="MFB9578474.1"/>
    </source>
</evidence>
<reference evidence="1 2" key="1">
    <citation type="submission" date="2024-09" db="EMBL/GenBank/DDBJ databases">
        <authorList>
            <person name="Sun Q."/>
            <person name="Mori K."/>
        </authorList>
    </citation>
    <scope>NUCLEOTIDE SEQUENCE [LARGE SCALE GENOMIC DNA]</scope>
    <source>
        <strain evidence="1 2">JCM 3331</strain>
    </source>
</reference>
<dbReference type="RefSeq" id="WP_345513460.1">
    <property type="nucleotide sequence ID" value="NZ_BAAAXD010000022.1"/>
</dbReference>
<dbReference type="Gene3D" id="1.25.10.10">
    <property type="entry name" value="Leucine-rich Repeat Variant"/>
    <property type="match status" value="1"/>
</dbReference>
<dbReference type="InterPro" id="IPR016024">
    <property type="entry name" value="ARM-type_fold"/>
</dbReference>
<gene>
    <name evidence="1" type="ORF">ACFFTL_40985</name>
</gene>
<evidence type="ECO:0000313" key="2">
    <source>
        <dbReference type="Proteomes" id="UP001589710"/>
    </source>
</evidence>
<dbReference type="InterPro" id="IPR011989">
    <property type="entry name" value="ARM-like"/>
</dbReference>
<protein>
    <submittedName>
        <fullName evidence="1">HEAT repeat domain-containing protein</fullName>
    </submittedName>
</protein>
<accession>A0ABV5RKS8</accession>
<keyword evidence="2" id="KW-1185">Reference proteome</keyword>
<sequence>MDDDTAPTRGDQVSLRAACPPAVNEALKRLAATTRHDTAEFEQALFGLALLCAEAPVEALELLVSATAAPDAMLRRAGIEGLGIFGPDAVAHAPIIAAALSDPDPDVRAAAHVSLKAVLRRNEPDEELRTAVRRAVEQSSNGSQPTGSRETP</sequence>